<keyword evidence="6" id="KW-1185">Reference proteome</keyword>
<protein>
    <submittedName>
        <fullName evidence="5">Heparinase II/III family protein</fullName>
    </submittedName>
</protein>
<dbReference type="InterPro" id="IPR012480">
    <property type="entry name" value="Hepar_II_III_C"/>
</dbReference>
<dbReference type="InterPro" id="IPR008929">
    <property type="entry name" value="Chondroitin_lyas"/>
</dbReference>
<name>A0A4Q1BWC9_TREME</name>
<comment type="caution">
    <text evidence="5">The sequence shown here is derived from an EMBL/GenBank/DDBJ whole genome shotgun (WGS) entry which is preliminary data.</text>
</comment>
<accession>A0A4Q1BWC9</accession>
<feature type="compositionally biased region" description="Polar residues" evidence="2">
    <location>
        <begin position="129"/>
        <end position="141"/>
    </location>
</feature>
<feature type="compositionally biased region" description="Low complexity" evidence="2">
    <location>
        <begin position="104"/>
        <end position="119"/>
    </location>
</feature>
<dbReference type="OMA" id="YWGYGTS"/>
<dbReference type="VEuPathDB" id="FungiDB:TREMEDRAFT_36930"/>
<dbReference type="Pfam" id="PF07940">
    <property type="entry name" value="Hepar_II_III_C"/>
    <property type="match status" value="1"/>
</dbReference>
<organism evidence="5 6">
    <name type="scientific">Tremella mesenterica</name>
    <name type="common">Jelly fungus</name>
    <dbReference type="NCBI Taxonomy" id="5217"/>
    <lineage>
        <taxon>Eukaryota</taxon>
        <taxon>Fungi</taxon>
        <taxon>Dikarya</taxon>
        <taxon>Basidiomycota</taxon>
        <taxon>Agaricomycotina</taxon>
        <taxon>Tremellomycetes</taxon>
        <taxon>Tremellales</taxon>
        <taxon>Tremellaceae</taxon>
        <taxon>Tremella</taxon>
    </lineage>
</organism>
<dbReference type="PANTHER" id="PTHR38045">
    <property type="entry name" value="CHROMOSOME 1, WHOLE GENOME SHOTGUN SEQUENCE"/>
    <property type="match status" value="1"/>
</dbReference>
<evidence type="ECO:0000256" key="2">
    <source>
        <dbReference type="SAM" id="MobiDB-lite"/>
    </source>
</evidence>
<feature type="region of interest" description="Disordered" evidence="2">
    <location>
        <begin position="1"/>
        <end position="68"/>
    </location>
</feature>
<feature type="region of interest" description="Disordered" evidence="2">
    <location>
        <begin position="104"/>
        <end position="141"/>
    </location>
</feature>
<dbReference type="SUPFAM" id="SSF48230">
    <property type="entry name" value="Chondroitin AC/alginate lyase"/>
    <property type="match status" value="1"/>
</dbReference>
<feature type="region of interest" description="Disordered" evidence="2">
    <location>
        <begin position="177"/>
        <end position="198"/>
    </location>
</feature>
<keyword evidence="3" id="KW-0472">Membrane</keyword>
<dbReference type="Gene3D" id="2.70.98.70">
    <property type="match status" value="1"/>
</dbReference>
<dbReference type="Proteomes" id="UP000289152">
    <property type="component" value="Unassembled WGS sequence"/>
</dbReference>
<dbReference type="Gene3D" id="1.50.10.100">
    <property type="entry name" value="Chondroitin AC/alginate lyase"/>
    <property type="match status" value="1"/>
</dbReference>
<dbReference type="EMBL" id="SDIL01000001">
    <property type="protein sequence ID" value="RXK42474.1"/>
    <property type="molecule type" value="Genomic_DNA"/>
</dbReference>
<reference evidence="5 6" key="1">
    <citation type="submission" date="2016-06" db="EMBL/GenBank/DDBJ databases">
        <title>Evolution of pathogenesis and genome organization in the Tremellales.</title>
        <authorList>
            <person name="Cuomo C."/>
            <person name="Litvintseva A."/>
            <person name="Heitman J."/>
            <person name="Chen Y."/>
            <person name="Sun S."/>
            <person name="Springer D."/>
            <person name="Dromer F."/>
            <person name="Young S."/>
            <person name="Zeng Q."/>
            <person name="Chapman S."/>
            <person name="Gujja S."/>
            <person name="Saif S."/>
            <person name="Birren B."/>
        </authorList>
    </citation>
    <scope>NUCLEOTIDE SEQUENCE [LARGE SCALE GENOMIC DNA]</scope>
    <source>
        <strain evidence="5 6">ATCC 28783</strain>
    </source>
</reference>
<feature type="domain" description="Heparinase II/III-like C-terminal" evidence="4">
    <location>
        <begin position="572"/>
        <end position="762"/>
    </location>
</feature>
<dbReference type="OrthoDB" id="3476529at2759"/>
<keyword evidence="3" id="KW-1133">Transmembrane helix</keyword>
<evidence type="ECO:0000313" key="5">
    <source>
        <dbReference type="EMBL" id="RXK42474.1"/>
    </source>
</evidence>
<dbReference type="PANTHER" id="PTHR38045:SF1">
    <property type="entry name" value="HEPARINASE II_III-LIKE PROTEIN"/>
    <property type="match status" value="1"/>
</dbReference>
<gene>
    <name evidence="5" type="ORF">M231_00028</name>
</gene>
<evidence type="ECO:0000313" key="6">
    <source>
        <dbReference type="Proteomes" id="UP000289152"/>
    </source>
</evidence>
<dbReference type="STRING" id="5217.A0A4Q1BWC9"/>
<sequence length="841" mass="91744">MSHYQPAYSNSPGPGEGYRDDYDGGGNTYGGYQDDPGYGNGRNGGLASESYPMGPRNPNAATSPTGGYVPKKKRNKWLWVVLPIVIILIVIGAVLGGVLGSRAGNKNNSSSSSSSDNSGSGNGNAIPSGVTTNPTATSTGANGQKYLAVATNSQWMLPVYATGTDTAGYSAPTFLASSDSKESWPTDPSPPSNSSLRDHPRLIAPAYRWQALPSLIAQDPYLKYWNDTIIANASSSLNDPPQNYTLDGGLTGSGLLDPARQVKLRIKNWSYAYRMTNDTKYADRVMLELQTAAGNNSDVPWGTDNSRWNPNHFLDLAELCNAFAIGYDWLYDHWTDDQRDAIMWSILNLGLTYGYAALTLDASASGYSWWTGTPNKVNGNWNCVSNGGLTLASLAILDRDPTQLAQKVLALTVPNAFSNCFEGPHSDGTWAETANYWYFGTTGAAEMSSALTTAYGDDRGLAASNPGFALTSLFHMYIQGPTSLFNYGDCGPNKYSTTANSLMYWGSVFNEPRYMLYQRDHYDSSEPWSMFWYDPSVSGTWWDQLAIDHHFDDPAGEWATARTDWTNLDGAYWAMKSGALTGHQTHGDLDLGDFVLDALGERWAGELGSFQYLSDGYFSKEDQDSERWLYYRKRTDGQNTIIINYQNQNVGAQPTTHWDSTGTLQGLAPTLEVDVSDTAYFWQDLTSAVNVTWSRGIRFLNQRKQVLLQDDFENIGAGTDVMWRMHTNATVVASGNTANLTLNGKSLQMILLSGPEGATFTTMAAVRLSQDPPAPTGSPYDIENQGWVSDDGVTVVAIDSQAGGTFSIQVLFNPQWDGMDSSAFVTPKSVALTDWSLTSHS</sequence>
<keyword evidence="3" id="KW-0812">Transmembrane</keyword>
<comment type="subcellular location">
    <subcellularLocation>
        <location evidence="1">Cell envelope</location>
    </subcellularLocation>
</comment>
<feature type="transmembrane region" description="Helical" evidence="3">
    <location>
        <begin position="77"/>
        <end position="99"/>
    </location>
</feature>
<evidence type="ECO:0000259" key="4">
    <source>
        <dbReference type="Pfam" id="PF07940"/>
    </source>
</evidence>
<evidence type="ECO:0000256" key="3">
    <source>
        <dbReference type="SAM" id="Phobius"/>
    </source>
</evidence>
<dbReference type="AlphaFoldDB" id="A0A4Q1BWC9"/>
<dbReference type="InParanoid" id="A0A4Q1BWC9"/>
<proteinExistence type="predicted"/>
<evidence type="ECO:0000256" key="1">
    <source>
        <dbReference type="ARBA" id="ARBA00004196"/>
    </source>
</evidence>